<proteinExistence type="predicted"/>
<dbReference type="Pfam" id="PF05050">
    <property type="entry name" value="Methyltransf_21"/>
    <property type="match status" value="1"/>
</dbReference>
<keyword evidence="2" id="KW-0489">Methyltransferase</keyword>
<evidence type="ECO:0000313" key="3">
    <source>
        <dbReference type="Proteomes" id="UP000280346"/>
    </source>
</evidence>
<dbReference type="RefSeq" id="WP_127000024.1">
    <property type="nucleotide sequence ID" value="NZ_CP173195.1"/>
</dbReference>
<dbReference type="InterPro" id="IPR006342">
    <property type="entry name" value="FkbM_mtfrase"/>
</dbReference>
<evidence type="ECO:0000313" key="2">
    <source>
        <dbReference type="EMBL" id="RUQ68893.1"/>
    </source>
</evidence>
<protein>
    <submittedName>
        <fullName evidence="2">FkbM family methyltransferase</fullName>
    </submittedName>
</protein>
<dbReference type="InterPro" id="IPR029063">
    <property type="entry name" value="SAM-dependent_MTases_sf"/>
</dbReference>
<comment type="caution">
    <text evidence="2">The sequence shown here is derived from an EMBL/GenBank/DDBJ whole genome shotgun (WGS) entry which is preliminary data.</text>
</comment>
<name>A0A433J6Y1_9PROT</name>
<dbReference type="PANTHER" id="PTHR34203:SF13">
    <property type="entry name" value="EXPRESSED PROTEIN"/>
    <property type="match status" value="1"/>
</dbReference>
<sequence>MKIETDSLDDLRSIAMQAPRRQSGILVFRNFEIEYDDLLSLYMEIKNIFENRIYDFRPVPERSMVIVDGGAHLGLAALRFHSLCPEARIRCFEPDPGICAMLRRNLARNGLASVEVVESGLSDCEGLSRFEADGADGGRMIDASAPPSGSMTIHSERLSAHIAALGGRLDFLKLNIEGMELPVLRELEAVGQLASIDRLVLEYHGWAGGEQRLGPVLDLLDRNGFRYLVHDFDHETNAASKPPFRNAGQTTWFALVYGSRVDAPLGETRT</sequence>
<feature type="domain" description="Methyltransferase FkbM" evidence="1">
    <location>
        <begin position="68"/>
        <end position="227"/>
    </location>
</feature>
<dbReference type="Proteomes" id="UP000280346">
    <property type="component" value="Unassembled WGS sequence"/>
</dbReference>
<dbReference type="SUPFAM" id="SSF53335">
    <property type="entry name" value="S-adenosyl-L-methionine-dependent methyltransferases"/>
    <property type="match status" value="1"/>
</dbReference>
<keyword evidence="2" id="KW-0808">Transferase</keyword>
<dbReference type="NCBIfam" id="TIGR01444">
    <property type="entry name" value="fkbM_fam"/>
    <property type="match status" value="1"/>
</dbReference>
<dbReference type="PANTHER" id="PTHR34203">
    <property type="entry name" value="METHYLTRANSFERASE, FKBM FAMILY PROTEIN"/>
    <property type="match status" value="1"/>
</dbReference>
<accession>A0A433J6Y1</accession>
<gene>
    <name evidence="2" type="ORF">EJ913_17120</name>
</gene>
<dbReference type="OrthoDB" id="292760at2"/>
<dbReference type="InterPro" id="IPR052514">
    <property type="entry name" value="SAM-dependent_MTase"/>
</dbReference>
<dbReference type="AlphaFoldDB" id="A0A433J6Y1"/>
<organism evidence="2 3">
    <name type="scientific">Azospirillum doebereinerae</name>
    <dbReference type="NCBI Taxonomy" id="92933"/>
    <lineage>
        <taxon>Bacteria</taxon>
        <taxon>Pseudomonadati</taxon>
        <taxon>Pseudomonadota</taxon>
        <taxon>Alphaproteobacteria</taxon>
        <taxon>Rhodospirillales</taxon>
        <taxon>Azospirillaceae</taxon>
        <taxon>Azospirillum</taxon>
    </lineage>
</organism>
<dbReference type="EMBL" id="RZIJ01000013">
    <property type="protein sequence ID" value="RUQ68893.1"/>
    <property type="molecule type" value="Genomic_DNA"/>
</dbReference>
<reference evidence="2 3" key="1">
    <citation type="submission" date="2018-12" db="EMBL/GenBank/DDBJ databases">
        <authorList>
            <person name="Yang Y."/>
        </authorList>
    </citation>
    <scope>NUCLEOTIDE SEQUENCE [LARGE SCALE GENOMIC DNA]</scope>
    <source>
        <strain evidence="2 3">GSF71</strain>
    </source>
</reference>
<dbReference type="GO" id="GO:0008168">
    <property type="term" value="F:methyltransferase activity"/>
    <property type="evidence" value="ECO:0007669"/>
    <property type="project" value="UniProtKB-KW"/>
</dbReference>
<keyword evidence="3" id="KW-1185">Reference proteome</keyword>
<dbReference type="GO" id="GO:0032259">
    <property type="term" value="P:methylation"/>
    <property type="evidence" value="ECO:0007669"/>
    <property type="project" value="UniProtKB-KW"/>
</dbReference>
<evidence type="ECO:0000259" key="1">
    <source>
        <dbReference type="Pfam" id="PF05050"/>
    </source>
</evidence>
<dbReference type="Gene3D" id="3.40.50.150">
    <property type="entry name" value="Vaccinia Virus protein VP39"/>
    <property type="match status" value="1"/>
</dbReference>